<keyword evidence="2" id="KW-1185">Reference proteome</keyword>
<protein>
    <submittedName>
        <fullName evidence="1">Uncharacterized protein</fullName>
    </submittedName>
</protein>
<organism evidence="1 2">
    <name type="scientific">Fusarium decemcellulare</name>
    <dbReference type="NCBI Taxonomy" id="57161"/>
    <lineage>
        <taxon>Eukaryota</taxon>
        <taxon>Fungi</taxon>
        <taxon>Dikarya</taxon>
        <taxon>Ascomycota</taxon>
        <taxon>Pezizomycotina</taxon>
        <taxon>Sordariomycetes</taxon>
        <taxon>Hypocreomycetidae</taxon>
        <taxon>Hypocreales</taxon>
        <taxon>Nectriaceae</taxon>
        <taxon>Fusarium</taxon>
        <taxon>Fusarium decemcellulare species complex</taxon>
    </lineage>
</organism>
<comment type="caution">
    <text evidence="1">The sequence shown here is derived from an EMBL/GenBank/DDBJ whole genome shotgun (WGS) entry which is preliminary data.</text>
</comment>
<dbReference type="Proteomes" id="UP001148629">
    <property type="component" value="Unassembled WGS sequence"/>
</dbReference>
<sequence>MSSKLRQPGIFGQLCWDTYTVVVLGFPDQPGSSRDQVLATLDSSALRLFSAYPFLAGQVVKRGRTSTNSGTYEIIPYPPHQNNSPVRRKDCTELCPTYEQIQNADAPFSMLDGDVLCPMKGMGFQYDQATELPVFIVQANFVKGGLLLCFASMHNALDMNGQGIVMKMFAAAGRGEDFDPSMVKAGNQDADTIVPLLRPGEPALSHESMRRPSTLNVSESNTGPARRAPWVYWRFSADKLAELKKLASSGRGWVSTNDAITAFFVQRLTAVRIAAGRVGANEHVNLQRPVDSRSRLRPPVQEGYLGHLCALADTCWSTAQELRDSSLQDAALGIRESLNRVDDHFIRSLVTLIHNTEDKTTIFYGAKNKAGRDFLISSWAQLHWLSQCDFGRGLGTPDFVRRARLSDVPDLAYIMPKNQKGDMHLGVSLFHEDFIDLVNDDRWRQYSQLVG</sequence>
<reference evidence="1" key="1">
    <citation type="submission" date="2022-08" db="EMBL/GenBank/DDBJ databases">
        <title>Genome Sequence of Fusarium decemcellulare.</title>
        <authorList>
            <person name="Buettner E."/>
        </authorList>
    </citation>
    <scope>NUCLEOTIDE SEQUENCE</scope>
    <source>
        <strain evidence="1">Babe19</strain>
    </source>
</reference>
<proteinExistence type="predicted"/>
<evidence type="ECO:0000313" key="1">
    <source>
        <dbReference type="EMBL" id="KAJ3537007.1"/>
    </source>
</evidence>
<name>A0ACC1SCW3_9HYPO</name>
<gene>
    <name evidence="1" type="ORF">NM208_g6485</name>
</gene>
<evidence type="ECO:0000313" key="2">
    <source>
        <dbReference type="Proteomes" id="UP001148629"/>
    </source>
</evidence>
<dbReference type="EMBL" id="JANRMS010000604">
    <property type="protein sequence ID" value="KAJ3537007.1"/>
    <property type="molecule type" value="Genomic_DNA"/>
</dbReference>
<accession>A0ACC1SCW3</accession>